<name>A0A4Y2T1I2_ARAVE</name>
<dbReference type="EMBL" id="BGPR01025465">
    <property type="protein sequence ID" value="GBN94377.1"/>
    <property type="molecule type" value="Genomic_DNA"/>
</dbReference>
<organism evidence="1 2">
    <name type="scientific">Araneus ventricosus</name>
    <name type="common">Orbweaver spider</name>
    <name type="synonym">Epeira ventricosa</name>
    <dbReference type="NCBI Taxonomy" id="182803"/>
    <lineage>
        <taxon>Eukaryota</taxon>
        <taxon>Metazoa</taxon>
        <taxon>Ecdysozoa</taxon>
        <taxon>Arthropoda</taxon>
        <taxon>Chelicerata</taxon>
        <taxon>Arachnida</taxon>
        <taxon>Araneae</taxon>
        <taxon>Araneomorphae</taxon>
        <taxon>Entelegynae</taxon>
        <taxon>Araneoidea</taxon>
        <taxon>Araneidae</taxon>
        <taxon>Araneus</taxon>
    </lineage>
</organism>
<accession>A0A4Y2T1I2</accession>
<keyword evidence="2" id="KW-1185">Reference proteome</keyword>
<proteinExistence type="predicted"/>
<protein>
    <submittedName>
        <fullName evidence="1">Uncharacterized protein</fullName>
    </submittedName>
</protein>
<sequence length="231" mass="27198">MSSTLEDIAVANVAVLLYNDPAVRKQLVNSADRIEEWKIFINNKVSKLFLPPVFQKKVAALASRVGLEIRTKRENDSYDAVELFVGRKIVEILSHDQQLHVKFRFYLVCEFNLENDIIRIWQQMSRKKRRSFYRDDLPSEVKYWVKLLSVAEGKMFLGHSRNMRQIVSLILDCFKGDASLKFQFDILSPTECNIRFDLFRHIRNSIISSQVERQLADCYFCLECWYWISNG</sequence>
<comment type="caution">
    <text evidence="1">The sequence shown here is derived from an EMBL/GenBank/DDBJ whole genome shotgun (WGS) entry which is preliminary data.</text>
</comment>
<evidence type="ECO:0000313" key="2">
    <source>
        <dbReference type="Proteomes" id="UP000499080"/>
    </source>
</evidence>
<dbReference type="AlphaFoldDB" id="A0A4Y2T1I2"/>
<dbReference type="Proteomes" id="UP000499080">
    <property type="component" value="Unassembled WGS sequence"/>
</dbReference>
<evidence type="ECO:0000313" key="1">
    <source>
        <dbReference type="EMBL" id="GBN94377.1"/>
    </source>
</evidence>
<gene>
    <name evidence="1" type="ORF">AVEN_183516_1</name>
</gene>
<reference evidence="1 2" key="1">
    <citation type="journal article" date="2019" name="Sci. Rep.">
        <title>Orb-weaving spider Araneus ventricosus genome elucidates the spidroin gene catalogue.</title>
        <authorList>
            <person name="Kono N."/>
            <person name="Nakamura H."/>
            <person name="Ohtoshi R."/>
            <person name="Moran D.A.P."/>
            <person name="Shinohara A."/>
            <person name="Yoshida Y."/>
            <person name="Fujiwara M."/>
            <person name="Mori M."/>
            <person name="Tomita M."/>
            <person name="Arakawa K."/>
        </authorList>
    </citation>
    <scope>NUCLEOTIDE SEQUENCE [LARGE SCALE GENOMIC DNA]</scope>
</reference>